<feature type="chain" id="PRO_5039047009" description="Peptidase S8/S53 domain-containing protein" evidence="8">
    <location>
        <begin position="23"/>
        <end position="1409"/>
    </location>
</feature>
<feature type="signal peptide" evidence="8">
    <location>
        <begin position="1"/>
        <end position="22"/>
    </location>
</feature>
<sequence length="1409" mass="151717">MKFKKKFLTVVAGTSLIASSFAGVTTYNPEKAEAALTETKKFKLPVTQEIASLAASEQAKQELIIVANKHGGPDLTKELESLGVKVKENTNNYLYLAEVPTRKILQVYRLDSVGMLGANNEIVLDKNNQEDTDLKPIDKNPGEVVKPATEETHSATGVDEFHSKYDGTGVKVGIIDTGIDPGHEAFTQYDEDGKIVSTKVKGVLDTVGEGDVWFRQKASEGATITVNEGTYKTEGIDDEDDTYYFGSLEPASYETDQEGKKLYRDLNGDGKGDSYFDVLLVDDEVYIDTDQDQDFTDEKPYGEGDIDNLDVDKEDDVAGANFQIASPSPAYPGTEFPNTTKYPWPVATVFFDGDGHGTHVSGIAAANGPDLVEEEEEEKEEVKDEEKEEKATQVNEFGAVAVDGVAPGADLYGLKVFDSAGRTYGWSIANAMYLAAIPEELGGFGTDVINMSLGSSPDLNDGSGAYGKIIEDMGELYDTVYVTSAGNAGPGVDSVGAPGDSVKALSIGAYINSKMWATEYGDYPYGKNADGSPVDGEGLWYFSSNGPTEDGQQKPDFVAPGSAYASFPVHLGNYEVLQGTSMSSPYAAGAVAVLKQAALKDRIPFDFELAREALIQTAVHIDGYTRVAEGAGLIDVPAAYEYIRKHYINEVKEVNVTVYHGEKVSGGPGLYVRNKDVPEEVTVMVENPTDETKNLTISSDSEWFSPSVDNIKLAPGEYKEMTVSYDKSKMNVGVNAGTLMIDDLDTAYAEARSFQTIILGEDFKSEDRFRITHEDEVQASKTKSYFFNVKPGAQEIRFALEALKENDDFQGRVRMMVINPDGDKVNPFQGYAGYDEEDSPGIGVEDYVVKSPKTGVWEVAVYGASGPKEGYEMNQYKLEAFVQDVVSSPGKIELGSVIPGTEVSKSITFENYLSTKRSVEVVGGAFSKPETSKTRETVADKGAYDRTITVKNNISLDVSIGNTTNGGDDLDLYLYRSKDGKLLGDYIAIDADGDSEESISLKNLADGEYTIRVDGYSTVDPTTDFDFSITEAQVLEPGEKGAGSIEVTGKSSFDLGVGKKATTDVKITTPEDGGKYTAGIFLTDKATGEVLSIVPVKTDGEMVDVVAGENRIETAIEVSKEMYPEGETTDTVFIATGYNFPDALSAGPLASAYDAPILLAGSKGTLSDEVLNEISRLKAKNVVILGGENAISKKVNTQLANIGISTADIERLSGDNRYDTNVQIINKLAEKGSKSEAVFLATGKNFADALSAASIAGANDMPIILTDGKSLTDDAKKLMAGKLVYVLGGDAVISDQVVDMADEIATTKRLAGANRYGTLVEIHKELGSTTNNLFVANGRNFPDALAASPLVVKDQGSMFLVESNKIPKEIESYLVKYFTTTDVSGATVLGGDNAVNKEVRDQFNKWLNN</sequence>
<evidence type="ECO:0000259" key="9">
    <source>
        <dbReference type="Pfam" id="PF00082"/>
    </source>
</evidence>
<dbReference type="PROSITE" id="PS51892">
    <property type="entry name" value="SUBTILASE"/>
    <property type="match status" value="1"/>
</dbReference>
<dbReference type="InterPro" id="IPR023827">
    <property type="entry name" value="Peptidase_S8_Asp-AS"/>
</dbReference>
<keyword evidence="12" id="KW-1185">Reference proteome</keyword>
<reference evidence="11" key="1">
    <citation type="submission" date="2015-06" db="EMBL/GenBank/DDBJ databases">
        <authorList>
            <person name="Liu B."/>
            <person name="Wang J."/>
            <person name="Zhu Y."/>
            <person name="Liu G."/>
            <person name="Chen Q."/>
            <person name="Zheng C."/>
            <person name="Che J."/>
            <person name="Ge C."/>
            <person name="Shi H."/>
            <person name="Pan Z."/>
            <person name="Liu X."/>
        </authorList>
    </citation>
    <scope>NUCLEOTIDE SEQUENCE [LARGE SCALE GENOMIC DNA]</scope>
    <source>
        <strain evidence="11">DSM 16346</strain>
    </source>
</reference>
<evidence type="ECO:0000256" key="5">
    <source>
        <dbReference type="PROSITE-ProRule" id="PRU01240"/>
    </source>
</evidence>
<dbReference type="GO" id="GO:0006508">
    <property type="term" value="P:proteolysis"/>
    <property type="evidence" value="ECO:0007669"/>
    <property type="project" value="UniProtKB-KW"/>
</dbReference>
<feature type="compositionally biased region" description="Basic and acidic residues" evidence="7">
    <location>
        <begin position="380"/>
        <end position="391"/>
    </location>
</feature>
<dbReference type="Pfam" id="PF04151">
    <property type="entry name" value="PPC"/>
    <property type="match status" value="1"/>
</dbReference>
<dbReference type="STRING" id="157733.AB986_13640"/>
<dbReference type="InterPro" id="IPR050131">
    <property type="entry name" value="Peptidase_S8_subtilisin-like"/>
</dbReference>
<dbReference type="RefSeq" id="WP_048311663.1">
    <property type="nucleotide sequence ID" value="NZ_CP119526.1"/>
</dbReference>
<evidence type="ECO:0000259" key="10">
    <source>
        <dbReference type="Pfam" id="PF04151"/>
    </source>
</evidence>
<dbReference type="PANTHER" id="PTHR43806:SF14">
    <property type="entry name" value="TRIPEPTIDYL-PEPTIDASE 2"/>
    <property type="match status" value="1"/>
</dbReference>
<dbReference type="OrthoDB" id="9798386at2"/>
<evidence type="ECO:0000256" key="4">
    <source>
        <dbReference type="ARBA" id="ARBA00022825"/>
    </source>
</evidence>
<dbReference type="PROSITE" id="PS00137">
    <property type="entry name" value="SUBTILASE_HIS"/>
    <property type="match status" value="1"/>
</dbReference>
<feature type="region of interest" description="Disordered" evidence="7">
    <location>
        <begin position="370"/>
        <end position="392"/>
    </location>
</feature>
<dbReference type="GO" id="GO:0008240">
    <property type="term" value="F:tripeptidyl-peptidase activity"/>
    <property type="evidence" value="ECO:0007669"/>
    <property type="project" value="TreeGrafter"/>
</dbReference>
<dbReference type="PATRIC" id="fig|157733.3.peg.782"/>
<gene>
    <name evidence="11" type="ORF">AB986_13640</name>
</gene>
<dbReference type="InterPro" id="IPR036852">
    <property type="entry name" value="Peptidase_S8/S53_dom_sf"/>
</dbReference>
<dbReference type="EMBL" id="LELK01000004">
    <property type="protein sequence ID" value="KMM36947.1"/>
    <property type="molecule type" value="Genomic_DNA"/>
</dbReference>
<dbReference type="PROSITE" id="PS00136">
    <property type="entry name" value="SUBTILASE_ASP"/>
    <property type="match status" value="1"/>
</dbReference>
<dbReference type="Proteomes" id="UP000035996">
    <property type="component" value="Unassembled WGS sequence"/>
</dbReference>
<dbReference type="PANTHER" id="PTHR43806">
    <property type="entry name" value="PEPTIDASE S8"/>
    <property type="match status" value="1"/>
</dbReference>
<evidence type="ECO:0000313" key="12">
    <source>
        <dbReference type="Proteomes" id="UP000035996"/>
    </source>
</evidence>
<dbReference type="GO" id="GO:0004252">
    <property type="term" value="F:serine-type endopeptidase activity"/>
    <property type="evidence" value="ECO:0007669"/>
    <property type="project" value="UniProtKB-UniRule"/>
</dbReference>
<comment type="caution">
    <text evidence="11">The sequence shown here is derived from an EMBL/GenBank/DDBJ whole genome shotgun (WGS) entry which is preliminary data.</text>
</comment>
<dbReference type="Gene3D" id="2.60.120.380">
    <property type="match status" value="1"/>
</dbReference>
<keyword evidence="4 5" id="KW-0720">Serine protease</keyword>
<dbReference type="SUPFAM" id="SSF52743">
    <property type="entry name" value="Subtilisin-like"/>
    <property type="match status" value="1"/>
</dbReference>
<dbReference type="PROSITE" id="PS00138">
    <property type="entry name" value="SUBTILASE_SER"/>
    <property type="match status" value="1"/>
</dbReference>
<dbReference type="InterPro" id="IPR007280">
    <property type="entry name" value="Peptidase_C_arc/bac"/>
</dbReference>
<dbReference type="GO" id="GO:0005829">
    <property type="term" value="C:cytosol"/>
    <property type="evidence" value="ECO:0007669"/>
    <property type="project" value="TreeGrafter"/>
</dbReference>
<evidence type="ECO:0000256" key="7">
    <source>
        <dbReference type="SAM" id="MobiDB-lite"/>
    </source>
</evidence>
<dbReference type="InterPro" id="IPR022398">
    <property type="entry name" value="Peptidase_S8_His-AS"/>
</dbReference>
<dbReference type="Gene3D" id="3.40.50.200">
    <property type="entry name" value="Peptidase S8/S53 domain"/>
    <property type="match status" value="2"/>
</dbReference>
<feature type="domain" description="Peptidase C-terminal archaeal/bacterial" evidence="10">
    <location>
        <begin position="947"/>
        <end position="1015"/>
    </location>
</feature>
<feature type="active site" description="Charge relay system" evidence="5">
    <location>
        <position position="176"/>
    </location>
</feature>
<evidence type="ECO:0000256" key="1">
    <source>
        <dbReference type="ARBA" id="ARBA00011073"/>
    </source>
</evidence>
<dbReference type="PRINTS" id="PR00723">
    <property type="entry name" value="SUBTILISIN"/>
</dbReference>
<evidence type="ECO:0000256" key="8">
    <source>
        <dbReference type="SAM" id="SignalP"/>
    </source>
</evidence>
<evidence type="ECO:0000256" key="2">
    <source>
        <dbReference type="ARBA" id="ARBA00022670"/>
    </source>
</evidence>
<proteinExistence type="inferred from homology"/>
<keyword evidence="8" id="KW-0732">Signal</keyword>
<evidence type="ECO:0008006" key="13">
    <source>
        <dbReference type="Google" id="ProtNLM"/>
    </source>
</evidence>
<evidence type="ECO:0000313" key="11">
    <source>
        <dbReference type="EMBL" id="KMM36947.1"/>
    </source>
</evidence>
<dbReference type="InterPro" id="IPR015500">
    <property type="entry name" value="Peptidase_S8_subtilisin-rel"/>
</dbReference>
<dbReference type="Gene3D" id="2.60.40.10">
    <property type="entry name" value="Immunoglobulins"/>
    <property type="match status" value="1"/>
</dbReference>
<evidence type="ECO:0000256" key="6">
    <source>
        <dbReference type="RuleBase" id="RU003355"/>
    </source>
</evidence>
<organism evidence="11 12">
    <name type="scientific">Guptibacillus hwajinpoensis</name>
    <dbReference type="NCBI Taxonomy" id="208199"/>
    <lineage>
        <taxon>Bacteria</taxon>
        <taxon>Bacillati</taxon>
        <taxon>Bacillota</taxon>
        <taxon>Bacilli</taxon>
        <taxon>Bacillales</taxon>
        <taxon>Guptibacillaceae</taxon>
        <taxon>Guptibacillus</taxon>
    </lineage>
</organism>
<dbReference type="InterPro" id="IPR000209">
    <property type="entry name" value="Peptidase_S8/S53_dom"/>
</dbReference>
<keyword evidence="3 5" id="KW-0378">Hydrolase</keyword>
<dbReference type="Gene3D" id="3.40.50.12090">
    <property type="match status" value="2"/>
</dbReference>
<dbReference type="Pfam" id="PF00082">
    <property type="entry name" value="Peptidase_S8"/>
    <property type="match status" value="1"/>
</dbReference>
<feature type="active site" description="Charge relay system" evidence="5">
    <location>
        <position position="356"/>
    </location>
</feature>
<protein>
    <recommendedName>
        <fullName evidence="13">Peptidase S8/S53 domain-containing protein</fullName>
    </recommendedName>
</protein>
<dbReference type="Pfam" id="PF04122">
    <property type="entry name" value="CW_binding_2"/>
    <property type="match status" value="3"/>
</dbReference>
<feature type="active site" description="Charge relay system" evidence="5">
    <location>
        <position position="581"/>
    </location>
</feature>
<name>A0A0J6FRH8_9BACL</name>
<dbReference type="InterPro" id="IPR007253">
    <property type="entry name" value="Cell_wall-bd_2"/>
</dbReference>
<dbReference type="InterPro" id="IPR023828">
    <property type="entry name" value="Peptidase_S8_Ser-AS"/>
</dbReference>
<dbReference type="InterPro" id="IPR013783">
    <property type="entry name" value="Ig-like_fold"/>
</dbReference>
<accession>A0A0J6FRH8</accession>
<feature type="domain" description="Peptidase S8/S53" evidence="9">
    <location>
        <begin position="167"/>
        <end position="618"/>
    </location>
</feature>
<comment type="similarity">
    <text evidence="1 5 6">Belongs to the peptidase S8 family.</text>
</comment>
<evidence type="ECO:0000256" key="3">
    <source>
        <dbReference type="ARBA" id="ARBA00022801"/>
    </source>
</evidence>
<keyword evidence="2 5" id="KW-0645">Protease</keyword>